<dbReference type="SUPFAM" id="SSF53098">
    <property type="entry name" value="Ribonuclease H-like"/>
    <property type="match status" value="1"/>
</dbReference>
<evidence type="ECO:0000256" key="1">
    <source>
        <dbReference type="ARBA" id="ARBA00022722"/>
    </source>
</evidence>
<dbReference type="Gene3D" id="3.30.420.10">
    <property type="entry name" value="Ribonuclease H-like superfamily/Ribonuclease H"/>
    <property type="match status" value="1"/>
</dbReference>
<gene>
    <name evidence="4" type="ORF">ABMA27_012225</name>
</gene>
<keyword evidence="1" id="KW-0540">Nuclease</keyword>
<protein>
    <recommendedName>
        <fullName evidence="3">Exonuclease domain-containing protein</fullName>
    </recommendedName>
</protein>
<evidence type="ECO:0000313" key="5">
    <source>
        <dbReference type="Proteomes" id="UP001549920"/>
    </source>
</evidence>
<dbReference type="EMBL" id="JBEUOH010000030">
    <property type="protein sequence ID" value="KAL0858330.1"/>
    <property type="molecule type" value="Genomic_DNA"/>
</dbReference>
<reference evidence="4 5" key="1">
    <citation type="submission" date="2024-06" db="EMBL/GenBank/DDBJ databases">
        <title>A chromosome-level genome assembly of beet webworm, Loxostege sticticalis.</title>
        <authorList>
            <person name="Zhang Y."/>
        </authorList>
    </citation>
    <scope>NUCLEOTIDE SEQUENCE [LARGE SCALE GENOMIC DNA]</scope>
    <source>
        <strain evidence="4">AQ026</strain>
        <tissue evidence="4">Whole body</tissue>
    </source>
</reference>
<dbReference type="Pfam" id="PF00929">
    <property type="entry name" value="RNase_T"/>
    <property type="match status" value="1"/>
</dbReference>
<keyword evidence="5" id="KW-1185">Reference proteome</keyword>
<dbReference type="InterPro" id="IPR013520">
    <property type="entry name" value="Ribonucl_H"/>
</dbReference>
<dbReference type="PANTHER" id="PTHR12801">
    <property type="entry name" value="RNA EXONUCLEASE REXO1 / RECO3 FAMILY MEMBER-RELATED"/>
    <property type="match status" value="1"/>
</dbReference>
<evidence type="ECO:0000259" key="3">
    <source>
        <dbReference type="SMART" id="SM00479"/>
    </source>
</evidence>
<comment type="caution">
    <text evidence="4">The sequence shown here is derived from an EMBL/GenBank/DDBJ whole genome shotgun (WGS) entry which is preliminary data.</text>
</comment>
<accession>A0ABR3H1A7</accession>
<proteinExistence type="predicted"/>
<sequence length="190" mass="21622">MKKIAIAYEVVQSDREYLLARVALVDENLSCIYDKFVAPSGQVTNYRTPRTGITEDTLRDAPSFEQVRKEVANLISGCLLIGHSIVDIIKTTFICFWTNIDDMTDLVHLGTFGLDHPDDNMRDVAYYRTFRPNAMFQMNSIGQLKYCYGGRPSLKDLAWRILKERIPNGDTLGDAKAAMKLYLSVANQWQ</sequence>
<evidence type="ECO:0000313" key="4">
    <source>
        <dbReference type="EMBL" id="KAL0858330.1"/>
    </source>
</evidence>
<dbReference type="PANTHER" id="PTHR12801:SF158">
    <property type="entry name" value="RNA EXONUCLEASE 4"/>
    <property type="match status" value="1"/>
</dbReference>
<dbReference type="SMART" id="SM00479">
    <property type="entry name" value="EXOIII"/>
    <property type="match status" value="1"/>
</dbReference>
<evidence type="ECO:0000256" key="2">
    <source>
        <dbReference type="ARBA" id="ARBA00022801"/>
    </source>
</evidence>
<organism evidence="4 5">
    <name type="scientific">Loxostege sticticalis</name>
    <name type="common">Beet webworm moth</name>
    <dbReference type="NCBI Taxonomy" id="481309"/>
    <lineage>
        <taxon>Eukaryota</taxon>
        <taxon>Metazoa</taxon>
        <taxon>Ecdysozoa</taxon>
        <taxon>Arthropoda</taxon>
        <taxon>Hexapoda</taxon>
        <taxon>Insecta</taxon>
        <taxon>Pterygota</taxon>
        <taxon>Neoptera</taxon>
        <taxon>Endopterygota</taxon>
        <taxon>Lepidoptera</taxon>
        <taxon>Glossata</taxon>
        <taxon>Ditrysia</taxon>
        <taxon>Pyraloidea</taxon>
        <taxon>Crambidae</taxon>
        <taxon>Pyraustinae</taxon>
        <taxon>Loxostege</taxon>
    </lineage>
</organism>
<dbReference type="Proteomes" id="UP001549920">
    <property type="component" value="Unassembled WGS sequence"/>
</dbReference>
<dbReference type="InterPro" id="IPR012337">
    <property type="entry name" value="RNaseH-like_sf"/>
</dbReference>
<dbReference type="InterPro" id="IPR047021">
    <property type="entry name" value="REXO1/3/4-like"/>
</dbReference>
<name>A0ABR3H1A7_LOXSC</name>
<keyword evidence="2" id="KW-0378">Hydrolase</keyword>
<dbReference type="InterPro" id="IPR036397">
    <property type="entry name" value="RNaseH_sf"/>
</dbReference>
<feature type="domain" description="Exonuclease" evidence="3">
    <location>
        <begin position="2"/>
        <end position="190"/>
    </location>
</feature>